<evidence type="ECO:0008006" key="4">
    <source>
        <dbReference type="Google" id="ProtNLM"/>
    </source>
</evidence>
<sequence length="329" mass="36233">MEITSVDPVCEDLCYGILEKLPSRSLVQIRSTSRIFSDLVDEILRRRFLDIVASGANELVPLTFSHFGPAVDRALVGDIAHMRTKANGCERIPYFLPLGDGEVFANNHLAIHLRQCDSLLSFDDDGFSAMQLARPLQPRGGYGYVNSIKVATSLDRFFRSWFIDPASEPDWSAAWYSPSAPATPTSSPESTPWTSRESSPSPFLSAASAMHGDQKRPTRPRRIRANQSSQSGSALYGAQIDCIQVPASDIEFNHADTFFYTSSSSSSSTSPPGSRFHPSPTSIPRLYEYSFDTIELDVAKVVVAAEENMPSCLYPRAGHHPASPYIFVL</sequence>
<organism evidence="2 3">
    <name type="scientific">Rhodotorula mucilaginosa</name>
    <name type="common">Yeast</name>
    <name type="synonym">Rhodotorula rubra</name>
    <dbReference type="NCBI Taxonomy" id="5537"/>
    <lineage>
        <taxon>Eukaryota</taxon>
        <taxon>Fungi</taxon>
        <taxon>Dikarya</taxon>
        <taxon>Basidiomycota</taxon>
        <taxon>Pucciniomycotina</taxon>
        <taxon>Microbotryomycetes</taxon>
        <taxon>Sporidiobolales</taxon>
        <taxon>Sporidiobolaceae</taxon>
        <taxon>Rhodotorula</taxon>
    </lineage>
</organism>
<evidence type="ECO:0000256" key="1">
    <source>
        <dbReference type="SAM" id="MobiDB-lite"/>
    </source>
</evidence>
<protein>
    <recommendedName>
        <fullName evidence="4">F-box domain-containing protein</fullName>
    </recommendedName>
</protein>
<feature type="region of interest" description="Disordered" evidence="1">
    <location>
        <begin position="178"/>
        <end position="232"/>
    </location>
</feature>
<reference evidence="2 3" key="1">
    <citation type="submission" date="2020-11" db="EMBL/GenBank/DDBJ databases">
        <title>Kefir isolates.</title>
        <authorList>
            <person name="Marcisauskas S."/>
            <person name="Kim Y."/>
            <person name="Blasche S."/>
        </authorList>
    </citation>
    <scope>NUCLEOTIDE SEQUENCE [LARGE SCALE GENOMIC DNA]</scope>
    <source>
        <strain evidence="2 3">KR</strain>
    </source>
</reference>
<evidence type="ECO:0000313" key="2">
    <source>
        <dbReference type="EMBL" id="KAG0661722.1"/>
    </source>
</evidence>
<feature type="compositionally biased region" description="Low complexity" evidence="1">
    <location>
        <begin position="178"/>
        <end position="209"/>
    </location>
</feature>
<dbReference type="Proteomes" id="UP000777482">
    <property type="component" value="Unassembled WGS sequence"/>
</dbReference>
<comment type="caution">
    <text evidence="2">The sequence shown here is derived from an EMBL/GenBank/DDBJ whole genome shotgun (WGS) entry which is preliminary data.</text>
</comment>
<name>A0A9P7B6P2_RHOMI</name>
<keyword evidence="3" id="KW-1185">Reference proteome</keyword>
<dbReference type="AlphaFoldDB" id="A0A9P7B6P2"/>
<accession>A0A9P7B6P2</accession>
<evidence type="ECO:0000313" key="3">
    <source>
        <dbReference type="Proteomes" id="UP000777482"/>
    </source>
</evidence>
<gene>
    <name evidence="2" type="ORF">C6P46_003824</name>
</gene>
<dbReference type="EMBL" id="PUHQ01000032">
    <property type="protein sequence ID" value="KAG0661722.1"/>
    <property type="molecule type" value="Genomic_DNA"/>
</dbReference>
<dbReference type="OrthoDB" id="2528292at2759"/>
<proteinExistence type="predicted"/>